<protein>
    <submittedName>
        <fullName evidence="1">Uncharacterized protein</fullName>
    </submittedName>
</protein>
<evidence type="ECO:0000313" key="1">
    <source>
        <dbReference type="EMBL" id="KAH7322840.1"/>
    </source>
</evidence>
<gene>
    <name evidence="1" type="ORF">B0I35DRAFT_426583</name>
</gene>
<sequence length="90" mass="10028">MCRPVCPIPSRPRIPSVARRPSSVSTLRRLYGTYLGVCMDRDQLTSSILPIQPAQSCRCCLMFPSLRTVHAMVMSCLRDSSVLHPHVCSP</sequence>
<dbReference type="Proteomes" id="UP000813444">
    <property type="component" value="Unassembled WGS sequence"/>
</dbReference>
<reference evidence="1" key="1">
    <citation type="journal article" date="2021" name="Nat. Commun.">
        <title>Genetic determinants of endophytism in the Arabidopsis root mycobiome.</title>
        <authorList>
            <person name="Mesny F."/>
            <person name="Miyauchi S."/>
            <person name="Thiergart T."/>
            <person name="Pickel B."/>
            <person name="Atanasova L."/>
            <person name="Karlsson M."/>
            <person name="Huettel B."/>
            <person name="Barry K.W."/>
            <person name="Haridas S."/>
            <person name="Chen C."/>
            <person name="Bauer D."/>
            <person name="Andreopoulos W."/>
            <person name="Pangilinan J."/>
            <person name="LaButti K."/>
            <person name="Riley R."/>
            <person name="Lipzen A."/>
            <person name="Clum A."/>
            <person name="Drula E."/>
            <person name="Henrissat B."/>
            <person name="Kohler A."/>
            <person name="Grigoriev I.V."/>
            <person name="Martin F.M."/>
            <person name="Hacquard S."/>
        </authorList>
    </citation>
    <scope>NUCLEOTIDE SEQUENCE</scope>
    <source>
        <strain evidence="1">MPI-CAGE-CH-0235</strain>
    </source>
</reference>
<organism evidence="1 2">
    <name type="scientific">Stachybotrys elegans</name>
    <dbReference type="NCBI Taxonomy" id="80388"/>
    <lineage>
        <taxon>Eukaryota</taxon>
        <taxon>Fungi</taxon>
        <taxon>Dikarya</taxon>
        <taxon>Ascomycota</taxon>
        <taxon>Pezizomycotina</taxon>
        <taxon>Sordariomycetes</taxon>
        <taxon>Hypocreomycetidae</taxon>
        <taxon>Hypocreales</taxon>
        <taxon>Stachybotryaceae</taxon>
        <taxon>Stachybotrys</taxon>
    </lineage>
</organism>
<dbReference type="AlphaFoldDB" id="A0A8K0SVQ1"/>
<proteinExistence type="predicted"/>
<comment type="caution">
    <text evidence="1">The sequence shown here is derived from an EMBL/GenBank/DDBJ whole genome shotgun (WGS) entry which is preliminary data.</text>
</comment>
<name>A0A8K0SVQ1_9HYPO</name>
<dbReference type="EMBL" id="JAGPNK010000004">
    <property type="protein sequence ID" value="KAH7322840.1"/>
    <property type="molecule type" value="Genomic_DNA"/>
</dbReference>
<keyword evidence="2" id="KW-1185">Reference proteome</keyword>
<evidence type="ECO:0000313" key="2">
    <source>
        <dbReference type="Proteomes" id="UP000813444"/>
    </source>
</evidence>
<accession>A0A8K0SVQ1</accession>